<dbReference type="Pfam" id="PF03070">
    <property type="entry name" value="TENA_THI-4"/>
    <property type="match status" value="1"/>
</dbReference>
<protein>
    <submittedName>
        <fullName evidence="2">Aminopyrimidine aminohydrolase</fullName>
    </submittedName>
</protein>
<gene>
    <name evidence="2" type="ORF">GCM10011496_32270</name>
</gene>
<dbReference type="InterPro" id="IPR050967">
    <property type="entry name" value="Thiamine_Salvage_TenA"/>
</dbReference>
<dbReference type="CDD" id="cd19368">
    <property type="entry name" value="TenA_C_AtTH2-like"/>
    <property type="match status" value="1"/>
</dbReference>
<dbReference type="InterPro" id="IPR004305">
    <property type="entry name" value="Thiaminase-2/PQQC"/>
</dbReference>
<dbReference type="InterPro" id="IPR016084">
    <property type="entry name" value="Haem_Oase-like_multi-hlx"/>
</dbReference>
<dbReference type="Gene3D" id="1.20.910.10">
    <property type="entry name" value="Heme oxygenase-like"/>
    <property type="match status" value="1"/>
</dbReference>
<dbReference type="EMBL" id="BMIG01000014">
    <property type="protein sequence ID" value="GGB08921.1"/>
    <property type="molecule type" value="Genomic_DNA"/>
</dbReference>
<evidence type="ECO:0000313" key="3">
    <source>
        <dbReference type="Proteomes" id="UP000620596"/>
    </source>
</evidence>
<dbReference type="RefSeq" id="WP_188709545.1">
    <property type="nucleotide sequence ID" value="NZ_BMIG01000014.1"/>
</dbReference>
<organism evidence="2 3">
    <name type="scientific">Polaromonas eurypsychrophila</name>
    <dbReference type="NCBI Taxonomy" id="1614635"/>
    <lineage>
        <taxon>Bacteria</taxon>
        <taxon>Pseudomonadati</taxon>
        <taxon>Pseudomonadota</taxon>
        <taxon>Betaproteobacteria</taxon>
        <taxon>Burkholderiales</taxon>
        <taxon>Comamonadaceae</taxon>
        <taxon>Polaromonas</taxon>
    </lineage>
</organism>
<dbReference type="GO" id="GO:0005829">
    <property type="term" value="C:cytosol"/>
    <property type="evidence" value="ECO:0007669"/>
    <property type="project" value="TreeGrafter"/>
</dbReference>
<feature type="domain" description="Thiaminase-2/PQQC" evidence="1">
    <location>
        <begin position="9"/>
        <end position="204"/>
    </location>
</feature>
<dbReference type="Proteomes" id="UP000620596">
    <property type="component" value="Unassembled WGS sequence"/>
</dbReference>
<dbReference type="PANTHER" id="PTHR43198">
    <property type="entry name" value="BIFUNCTIONAL TH2 PROTEIN"/>
    <property type="match status" value="1"/>
</dbReference>
<keyword evidence="3" id="KW-1185">Reference proteome</keyword>
<comment type="caution">
    <text evidence="2">The sequence shown here is derived from an EMBL/GenBank/DDBJ whole genome shotgun (WGS) entry which is preliminary data.</text>
</comment>
<evidence type="ECO:0000259" key="1">
    <source>
        <dbReference type="Pfam" id="PF03070"/>
    </source>
</evidence>
<evidence type="ECO:0000313" key="2">
    <source>
        <dbReference type="EMBL" id="GGB08921.1"/>
    </source>
</evidence>
<accession>A0A916WK36</accession>
<dbReference type="SUPFAM" id="SSF48613">
    <property type="entry name" value="Heme oxygenase-like"/>
    <property type="match status" value="1"/>
</dbReference>
<sequence length="207" mass="23223">MLHDILWKQNLRLADECLHHPFVRGLADGTLDPETFKRYVAQDAFFLNAFARAYAFAAARSQDMATFTHLCELLNEVLRELELHAGYAKELKIKLDCVQPYPAVAVYTNFLLATAGQSDPGETLAAMTPCMRLYGYLGTELAQTIGADNPYQPWIATYSSPDFQALIARVESLLDSMAQDSRAVRDAYTYAMQCELNFFSAMWDPAA</sequence>
<reference evidence="2" key="1">
    <citation type="journal article" date="2014" name="Int. J. Syst. Evol. Microbiol.">
        <title>Complete genome sequence of Corynebacterium casei LMG S-19264T (=DSM 44701T), isolated from a smear-ripened cheese.</title>
        <authorList>
            <consortium name="US DOE Joint Genome Institute (JGI-PGF)"/>
            <person name="Walter F."/>
            <person name="Albersmeier A."/>
            <person name="Kalinowski J."/>
            <person name="Ruckert C."/>
        </authorList>
    </citation>
    <scope>NUCLEOTIDE SEQUENCE</scope>
    <source>
        <strain evidence="2">CGMCC 1.15322</strain>
    </source>
</reference>
<dbReference type="PANTHER" id="PTHR43198:SF2">
    <property type="entry name" value="SI:CH1073-67J19.1-RELATED"/>
    <property type="match status" value="1"/>
</dbReference>
<proteinExistence type="predicted"/>
<name>A0A916WK36_9BURK</name>
<dbReference type="AlphaFoldDB" id="A0A916WK36"/>
<reference evidence="2" key="2">
    <citation type="submission" date="2020-09" db="EMBL/GenBank/DDBJ databases">
        <authorList>
            <person name="Sun Q."/>
            <person name="Zhou Y."/>
        </authorList>
    </citation>
    <scope>NUCLEOTIDE SEQUENCE</scope>
    <source>
        <strain evidence="2">CGMCC 1.15322</strain>
    </source>
</reference>